<comment type="caution">
    <text evidence="2">The sequence shown here is derived from an EMBL/GenBank/DDBJ whole genome shotgun (WGS) entry which is preliminary data.</text>
</comment>
<dbReference type="Gene3D" id="3.40.630.30">
    <property type="match status" value="1"/>
</dbReference>
<dbReference type="PROSITE" id="PS51186">
    <property type="entry name" value="GNAT"/>
    <property type="match status" value="1"/>
</dbReference>
<dbReference type="InterPro" id="IPR016181">
    <property type="entry name" value="Acyl_CoA_acyltransferase"/>
</dbReference>
<dbReference type="InterPro" id="IPR000182">
    <property type="entry name" value="GNAT_dom"/>
</dbReference>
<proteinExistence type="predicted"/>
<evidence type="ECO:0000313" key="3">
    <source>
        <dbReference type="Proteomes" id="UP000249324"/>
    </source>
</evidence>
<evidence type="ECO:0000313" key="2">
    <source>
        <dbReference type="EMBL" id="MFO7193851.1"/>
    </source>
</evidence>
<dbReference type="SUPFAM" id="SSF55729">
    <property type="entry name" value="Acyl-CoA N-acyltransferases (Nat)"/>
    <property type="match status" value="1"/>
</dbReference>
<evidence type="ECO:0000259" key="1">
    <source>
        <dbReference type="PROSITE" id="PS51186"/>
    </source>
</evidence>
<reference evidence="2 3" key="1">
    <citation type="journal article" date="2021" name="BMC Genomics">
        <title>Genome-resolved metagenome and metatranscriptome analyses of thermophilic composting reveal key bacterial players and their metabolic interactions.</title>
        <authorList>
            <person name="Braga L.P.P."/>
            <person name="Pereira R.V."/>
            <person name="Martins L.F."/>
            <person name="Moura L.M.S."/>
            <person name="Sanchez F.B."/>
            <person name="Patane J.S.L."/>
            <person name="da Silva A.M."/>
            <person name="Setubal J.C."/>
        </authorList>
    </citation>
    <scope>NUCLEOTIDE SEQUENCE [LARGE SCALE GENOMIC DNA]</scope>
    <source>
        <strain evidence="2">ZC4RG45</strain>
    </source>
</reference>
<dbReference type="Proteomes" id="UP000249324">
    <property type="component" value="Unassembled WGS sequence"/>
</dbReference>
<dbReference type="AlphaFoldDB" id="A0ABD6FKG4"/>
<protein>
    <submittedName>
        <fullName evidence="2">GNAT family N-acetyltransferase</fullName>
    </submittedName>
</protein>
<dbReference type="EMBL" id="QGUI02000288">
    <property type="protein sequence ID" value="MFO7193851.1"/>
    <property type="molecule type" value="Genomic_DNA"/>
</dbReference>
<dbReference type="Pfam" id="PF00583">
    <property type="entry name" value="Acetyltransf_1"/>
    <property type="match status" value="1"/>
</dbReference>
<organism evidence="2 3">
    <name type="scientific">Thermocrispum agreste</name>
    <dbReference type="NCBI Taxonomy" id="37925"/>
    <lineage>
        <taxon>Bacteria</taxon>
        <taxon>Bacillati</taxon>
        <taxon>Actinomycetota</taxon>
        <taxon>Actinomycetes</taxon>
        <taxon>Pseudonocardiales</taxon>
        <taxon>Pseudonocardiaceae</taxon>
        <taxon>Thermocrispum</taxon>
    </lineage>
</organism>
<feature type="domain" description="N-acetyltransferase" evidence="1">
    <location>
        <begin position="126"/>
        <end position="288"/>
    </location>
</feature>
<sequence>MSIPQHSADITATLPDGRVVRGQVYRQLHGADDLLSVWHPRVVWDFVPSLGDTGGQGMDALLRALRGWLDREVPAAERTDDSAVQITWPSHDVAVSPALLGHGMVPTTVLATRPRGVPAPPGNSDVRVRVATMSDVDEAAKLAAEEARFSGLVLGAAPRSNADQLMREHVERSVYFSGRVYLAELDGIAVGVAICGVTDPAHSPTLRRWLPPGQWGYLGQVAVPPDLRGQGVGAALVAGSLRLLEPSVQHGTFLYYDVANPLSSVFWPRRGYRPVQTRWLCRPAACLR</sequence>
<dbReference type="CDD" id="cd04301">
    <property type="entry name" value="NAT_SF"/>
    <property type="match status" value="1"/>
</dbReference>
<gene>
    <name evidence="2" type="ORF">DIU77_016525</name>
</gene>
<accession>A0ABD6FKG4</accession>
<name>A0ABD6FKG4_9PSEU</name>